<dbReference type="Proteomes" id="UP001152604">
    <property type="component" value="Unassembled WGS sequence"/>
</dbReference>
<keyword evidence="2" id="KW-1185">Reference proteome</keyword>
<organism evidence="1 2">
    <name type="scientific">Mesorhizobium ventifaucium</name>
    <dbReference type="NCBI Taxonomy" id="666020"/>
    <lineage>
        <taxon>Bacteria</taxon>
        <taxon>Pseudomonadati</taxon>
        <taxon>Pseudomonadota</taxon>
        <taxon>Alphaproteobacteria</taxon>
        <taxon>Hyphomicrobiales</taxon>
        <taxon>Phyllobacteriaceae</taxon>
        <taxon>Mesorhizobium</taxon>
    </lineage>
</organism>
<evidence type="ECO:0000313" key="1">
    <source>
        <dbReference type="EMBL" id="CAH2394165.1"/>
    </source>
</evidence>
<accession>A0ABM9DD36</accession>
<dbReference type="EMBL" id="CAKXZS010000001">
    <property type="protein sequence ID" value="CAH2394165.1"/>
    <property type="molecule type" value="Genomic_DNA"/>
</dbReference>
<proteinExistence type="predicted"/>
<gene>
    <name evidence="1" type="ORF">MES4922_10078</name>
</gene>
<protein>
    <submittedName>
        <fullName evidence="1">Uncharacterized protein</fullName>
    </submittedName>
</protein>
<reference evidence="1" key="1">
    <citation type="submission" date="2022-03" db="EMBL/GenBank/DDBJ databases">
        <authorList>
            <person name="Brunel B."/>
        </authorList>
    </citation>
    <scope>NUCLEOTIDE SEQUENCE</scope>
    <source>
        <strain evidence="1">STM4922sample</strain>
    </source>
</reference>
<name>A0ABM9DD36_9HYPH</name>
<evidence type="ECO:0000313" key="2">
    <source>
        <dbReference type="Proteomes" id="UP001152604"/>
    </source>
</evidence>
<comment type="caution">
    <text evidence="1">The sequence shown here is derived from an EMBL/GenBank/DDBJ whole genome shotgun (WGS) entry which is preliminary data.</text>
</comment>
<sequence length="126" mass="13606">MRCCGAAAYLINSSYCCSMRLRRSPVSGSAEGSGARAPFRCRAPRTSSARERATVPATVANHLVAHRDDPNLLWYGELESTCAPCHDARIQKEEVRGYAIGCDESGRRIASDQSVESAALINVCDV</sequence>